<evidence type="ECO:0000313" key="6">
    <source>
        <dbReference type="Proteomes" id="UP000477911"/>
    </source>
</evidence>
<reference evidence="5 6" key="1">
    <citation type="submission" date="2019-12" db="EMBL/GenBank/DDBJ databases">
        <authorList>
            <person name="Li M."/>
        </authorList>
    </citation>
    <scope>NUCLEOTIDE SEQUENCE [LARGE SCALE GENOMIC DNA]</scope>
    <source>
        <strain evidence="5 6">GBMRC 2024</strain>
    </source>
</reference>
<dbReference type="Gene3D" id="3.40.50.880">
    <property type="match status" value="1"/>
</dbReference>
<dbReference type="InterPro" id="IPR002818">
    <property type="entry name" value="DJ-1/PfpI"/>
</dbReference>
<dbReference type="SUPFAM" id="SSF52317">
    <property type="entry name" value="Class I glutamine amidotransferase-like"/>
    <property type="match status" value="1"/>
</dbReference>
<comment type="caution">
    <text evidence="5">The sequence shown here is derived from an EMBL/GenBank/DDBJ whole genome shotgun (WGS) entry which is preliminary data.</text>
</comment>
<evidence type="ECO:0000259" key="4">
    <source>
        <dbReference type="PROSITE" id="PS01124"/>
    </source>
</evidence>
<evidence type="ECO:0000313" key="5">
    <source>
        <dbReference type="EMBL" id="MXN19581.1"/>
    </source>
</evidence>
<keyword evidence="6" id="KW-1185">Reference proteome</keyword>
<dbReference type="EMBL" id="WUMU01000019">
    <property type="protein sequence ID" value="MXN19581.1"/>
    <property type="molecule type" value="Genomic_DNA"/>
</dbReference>
<keyword evidence="1" id="KW-0805">Transcription regulation</keyword>
<dbReference type="GO" id="GO:0003700">
    <property type="term" value="F:DNA-binding transcription factor activity"/>
    <property type="evidence" value="ECO:0007669"/>
    <property type="project" value="InterPro"/>
</dbReference>
<dbReference type="PROSITE" id="PS01124">
    <property type="entry name" value="HTH_ARAC_FAMILY_2"/>
    <property type="match status" value="1"/>
</dbReference>
<dbReference type="PANTHER" id="PTHR43130">
    <property type="entry name" value="ARAC-FAMILY TRANSCRIPTIONAL REGULATOR"/>
    <property type="match status" value="1"/>
</dbReference>
<evidence type="ECO:0000256" key="3">
    <source>
        <dbReference type="ARBA" id="ARBA00023163"/>
    </source>
</evidence>
<dbReference type="PROSITE" id="PS00041">
    <property type="entry name" value="HTH_ARAC_FAMILY_1"/>
    <property type="match status" value="1"/>
</dbReference>
<accession>A0A6L7G699</accession>
<dbReference type="InterPro" id="IPR009057">
    <property type="entry name" value="Homeodomain-like_sf"/>
</dbReference>
<dbReference type="Proteomes" id="UP000477911">
    <property type="component" value="Unassembled WGS sequence"/>
</dbReference>
<dbReference type="InterPro" id="IPR018062">
    <property type="entry name" value="HTH_AraC-typ_CS"/>
</dbReference>
<dbReference type="Pfam" id="PF01965">
    <property type="entry name" value="DJ-1_PfpI"/>
    <property type="match status" value="1"/>
</dbReference>
<dbReference type="CDD" id="cd03136">
    <property type="entry name" value="GATase1_AraC_ArgR_like"/>
    <property type="match status" value="1"/>
</dbReference>
<keyword evidence="2" id="KW-0238">DNA-binding</keyword>
<organism evidence="5 6">
    <name type="scientific">Pseudooceanicola albus</name>
    <dbReference type="NCBI Taxonomy" id="2692189"/>
    <lineage>
        <taxon>Bacteria</taxon>
        <taxon>Pseudomonadati</taxon>
        <taxon>Pseudomonadota</taxon>
        <taxon>Alphaproteobacteria</taxon>
        <taxon>Rhodobacterales</taxon>
        <taxon>Paracoccaceae</taxon>
        <taxon>Pseudooceanicola</taxon>
    </lineage>
</organism>
<dbReference type="SMART" id="SM00342">
    <property type="entry name" value="HTH_ARAC"/>
    <property type="match status" value="1"/>
</dbReference>
<dbReference type="Gene3D" id="1.10.10.60">
    <property type="entry name" value="Homeodomain-like"/>
    <property type="match status" value="1"/>
</dbReference>
<gene>
    <name evidence="5" type="ORF">GR170_17245</name>
</gene>
<evidence type="ECO:0000256" key="1">
    <source>
        <dbReference type="ARBA" id="ARBA00023015"/>
    </source>
</evidence>
<feature type="domain" description="HTH araC/xylS-type" evidence="4">
    <location>
        <begin position="214"/>
        <end position="312"/>
    </location>
</feature>
<dbReference type="Pfam" id="PF12833">
    <property type="entry name" value="HTH_18"/>
    <property type="match status" value="1"/>
</dbReference>
<proteinExistence type="predicted"/>
<keyword evidence="3" id="KW-0804">Transcription</keyword>
<dbReference type="RefSeq" id="WP_160895704.1">
    <property type="nucleotide sequence ID" value="NZ_WUMU01000019.1"/>
</dbReference>
<protein>
    <submittedName>
        <fullName evidence="5">Helix-turn-helix domain-containing protein</fullName>
    </submittedName>
</protein>
<dbReference type="AlphaFoldDB" id="A0A6L7G699"/>
<dbReference type="InterPro" id="IPR052158">
    <property type="entry name" value="INH-QAR"/>
</dbReference>
<sequence>MTPKRPPFVQDRPIRVGVLLFPRFSNHCLSNAVEPLRACNDLTGRTLFEWRYLGLEGGAVPSSSGLSVQTEARLSDDPGGDLLFVLPCYDHRALATPACARALRAARRRYATLVGMDTGSWLLAAAGLLDGRRATIHWDEWQALAETFPAVDVVQERVVHDGDLRSCGGALTTFELLLDLVEELHGPALRLALAAFWMQPDMPAPSPAARDLPQAAALLMRRHIEQPLTIAQIAARLGLSRRRLERLCRARFGCGPDALYRDTRLREARRLMRHTGLSVAEVATRCGYLDASALTRAFRRHFGDTPTQARALDAAP</sequence>
<evidence type="ECO:0000256" key="2">
    <source>
        <dbReference type="ARBA" id="ARBA00023125"/>
    </source>
</evidence>
<dbReference type="InterPro" id="IPR029062">
    <property type="entry name" value="Class_I_gatase-like"/>
</dbReference>
<dbReference type="PANTHER" id="PTHR43130:SF3">
    <property type="entry name" value="HTH-TYPE TRANSCRIPTIONAL REGULATOR RV1931C"/>
    <property type="match status" value="1"/>
</dbReference>
<name>A0A6L7G699_9RHOB</name>
<dbReference type="InterPro" id="IPR018060">
    <property type="entry name" value="HTH_AraC"/>
</dbReference>
<dbReference type="SUPFAM" id="SSF46689">
    <property type="entry name" value="Homeodomain-like"/>
    <property type="match status" value="2"/>
</dbReference>
<dbReference type="GO" id="GO:0043565">
    <property type="term" value="F:sequence-specific DNA binding"/>
    <property type="evidence" value="ECO:0007669"/>
    <property type="project" value="InterPro"/>
</dbReference>